<dbReference type="InterPro" id="IPR021709">
    <property type="entry name" value="DUF3292"/>
</dbReference>
<feature type="compositionally biased region" description="Polar residues" evidence="1">
    <location>
        <begin position="16"/>
        <end position="30"/>
    </location>
</feature>
<evidence type="ECO:0000313" key="2">
    <source>
        <dbReference type="EMBL" id="KAK9421571.1"/>
    </source>
</evidence>
<dbReference type="Pfam" id="PF11696">
    <property type="entry name" value="DUF3292"/>
    <property type="match status" value="1"/>
</dbReference>
<dbReference type="PANTHER" id="PTHR38694">
    <property type="entry name" value="CONSERVED EXPRESSED PROTEIN"/>
    <property type="match status" value="1"/>
</dbReference>
<reference evidence="2 3" key="1">
    <citation type="journal article" date="2024" name="J. Plant Pathol.">
        <title>Sequence and assembly of the genome of Seiridium unicorne, isolate CBS 538.82, causal agent of cypress canker disease.</title>
        <authorList>
            <person name="Scali E."/>
            <person name="Rocca G.D."/>
            <person name="Danti R."/>
            <person name="Garbelotto M."/>
            <person name="Barberini S."/>
            <person name="Baroncelli R."/>
            <person name="Emiliani G."/>
        </authorList>
    </citation>
    <scope>NUCLEOTIDE SEQUENCE [LARGE SCALE GENOMIC DNA]</scope>
    <source>
        <strain evidence="2 3">BM-138-508</strain>
    </source>
</reference>
<feature type="region of interest" description="Disordered" evidence="1">
    <location>
        <begin position="475"/>
        <end position="502"/>
    </location>
</feature>
<gene>
    <name evidence="2" type="ORF">SUNI508_05501</name>
</gene>
<sequence length="678" mass="74474">MTAEGVVLRDLVDGPENQSPGDQSHYPTSIQQSRIPYESTTAHTHGPGPAQFKHDEEVDLGWNHQPEDIPDTLIGGLDNEDLWILIRRFNKQIFHLRQATKPPIGGLDLNVAAEEKFSPNKLRSQFERLYMGLIVGLLAFCKHVARLRSWNETRRTAVFCAIYFTAWATNHLMSTFMMLLTVLLLVPSARTVLFPPAPLALVDYKTGGLTKPSAGTLGSTDTATGAPEHQRGEALENEASNFVTSIGAIALNTLTDADPHGEAETEGRSMMDSAPQPDAVATMVATAKDKAEGVDKPSEDKTKAPMQQKMWAQMRPLMHLLSLVSDIWERCGHLLSPVPPFDQPMNKLRVAGVILTLMSASWFITANMVFRMTTLVIGAGLFGDPIIGRVYVWLEKNYPDWKQLLDLNNTIFKGVPTDAQLAIALLRVGEANRAPLPPPPVLGGPPPEKPLELSDDLLDSTGGDRLLGASRAEINEASRHHAGTASGAGGNDSEMTSTTTDSKKRSKILAFFKGGFKGIVEVGVGVDKVRAKVGTESAKQRIGVIPEKDAHAELGRVQYEARFHGKEGQIHLELAGGTHTISFHETDKSMRGKMGLTEERGSEAQWTIRVKEIRGLMKHSGYGFKSKLLAGWAMDRQMRDSLEIVDGQSHSYVLTAMPFRDELFNRLCAIGDQRWEIL</sequence>
<evidence type="ECO:0000313" key="3">
    <source>
        <dbReference type="Proteomes" id="UP001408356"/>
    </source>
</evidence>
<dbReference type="PANTHER" id="PTHR38694:SF1">
    <property type="entry name" value="PEROXIN DOMAIN-CONTAINING PROTEIN"/>
    <property type="match status" value="1"/>
</dbReference>
<accession>A0ABR2V4Y0</accession>
<name>A0ABR2V4Y0_9PEZI</name>
<dbReference type="Proteomes" id="UP001408356">
    <property type="component" value="Unassembled WGS sequence"/>
</dbReference>
<comment type="caution">
    <text evidence="2">The sequence shown here is derived from an EMBL/GenBank/DDBJ whole genome shotgun (WGS) entry which is preliminary data.</text>
</comment>
<feature type="region of interest" description="Disordered" evidence="1">
    <location>
        <begin position="436"/>
        <end position="456"/>
    </location>
</feature>
<proteinExistence type="predicted"/>
<keyword evidence="3" id="KW-1185">Reference proteome</keyword>
<feature type="compositionally biased region" description="Pro residues" evidence="1">
    <location>
        <begin position="436"/>
        <end position="448"/>
    </location>
</feature>
<protein>
    <submittedName>
        <fullName evidence="2">Uncharacterized protein</fullName>
    </submittedName>
</protein>
<organism evidence="2 3">
    <name type="scientific">Seiridium unicorne</name>
    <dbReference type="NCBI Taxonomy" id="138068"/>
    <lineage>
        <taxon>Eukaryota</taxon>
        <taxon>Fungi</taxon>
        <taxon>Dikarya</taxon>
        <taxon>Ascomycota</taxon>
        <taxon>Pezizomycotina</taxon>
        <taxon>Sordariomycetes</taxon>
        <taxon>Xylariomycetidae</taxon>
        <taxon>Amphisphaeriales</taxon>
        <taxon>Sporocadaceae</taxon>
        <taxon>Seiridium</taxon>
    </lineage>
</organism>
<feature type="region of interest" description="Disordered" evidence="1">
    <location>
        <begin position="1"/>
        <end position="30"/>
    </location>
</feature>
<dbReference type="EMBL" id="JARVKF010000168">
    <property type="protein sequence ID" value="KAK9421571.1"/>
    <property type="molecule type" value="Genomic_DNA"/>
</dbReference>
<evidence type="ECO:0000256" key="1">
    <source>
        <dbReference type="SAM" id="MobiDB-lite"/>
    </source>
</evidence>